<evidence type="ECO:0000313" key="2">
    <source>
        <dbReference type="Proteomes" id="UP000270296"/>
    </source>
</evidence>
<protein>
    <submittedName>
        <fullName evidence="3">RUN domain-containing protein</fullName>
    </submittedName>
</protein>
<dbReference type="EMBL" id="UZAM01014393">
    <property type="protein sequence ID" value="VDP33683.1"/>
    <property type="molecule type" value="Genomic_DNA"/>
</dbReference>
<reference evidence="3" key="1">
    <citation type="submission" date="2016-06" db="UniProtKB">
        <authorList>
            <consortium name="WormBaseParasite"/>
        </authorList>
    </citation>
    <scope>IDENTIFICATION</scope>
</reference>
<dbReference type="Gene3D" id="1.10.472.80">
    <property type="entry name" value="Ypt/Rab-GAP domain of gyp1p, domain 3"/>
    <property type="match status" value="1"/>
</dbReference>
<sequence>MHKIREDTDDRLFLRSTIPVMYALERNELYLETVRVSQKPQWDLLMNAVFDVVSTLTSNRTSLYWLCRNISRLFVQRQALWNQLVKETEQRLRKMDAGYCDILRDKGVLSEQFLSRCLQDSFGTVFSPEVTVRLWDKVIARSNLIEAFVAAECLQSLKDIESFKQSEQVDREKFATFLSQVKKPLVFMTIGEVV</sequence>
<gene>
    <name evidence="1" type="ORF">SBAD_LOCUS10669</name>
</gene>
<dbReference type="InterPro" id="IPR039842">
    <property type="entry name" value="TBC1D7"/>
</dbReference>
<dbReference type="Proteomes" id="UP000270296">
    <property type="component" value="Unassembled WGS sequence"/>
</dbReference>
<keyword evidence="2" id="KW-1185">Reference proteome</keyword>
<dbReference type="SUPFAM" id="SSF47923">
    <property type="entry name" value="Ypt/Rab-GAP domain of gyp1p"/>
    <property type="match status" value="1"/>
</dbReference>
<dbReference type="PANTHER" id="PTHR13530">
    <property type="entry name" value="TBC1 DOMAIN FAMILY MEMBER 7"/>
    <property type="match status" value="1"/>
</dbReference>
<proteinExistence type="predicted"/>
<evidence type="ECO:0000313" key="1">
    <source>
        <dbReference type="EMBL" id="VDP33683.1"/>
    </source>
</evidence>
<dbReference type="AlphaFoldDB" id="A0A183J471"/>
<dbReference type="WBParaSite" id="SBAD_0001104001-mRNA-1">
    <property type="protein sequence ID" value="SBAD_0001104001-mRNA-1"/>
    <property type="gene ID" value="SBAD_0001104001"/>
</dbReference>
<organism evidence="3">
    <name type="scientific">Soboliphyme baturini</name>
    <dbReference type="NCBI Taxonomy" id="241478"/>
    <lineage>
        <taxon>Eukaryota</taxon>
        <taxon>Metazoa</taxon>
        <taxon>Ecdysozoa</taxon>
        <taxon>Nematoda</taxon>
        <taxon>Enoplea</taxon>
        <taxon>Dorylaimia</taxon>
        <taxon>Dioctophymatida</taxon>
        <taxon>Dioctophymatoidea</taxon>
        <taxon>Soboliphymatidae</taxon>
        <taxon>Soboliphyme</taxon>
    </lineage>
</organism>
<dbReference type="InterPro" id="IPR035969">
    <property type="entry name" value="Rab-GAP_TBC_sf"/>
</dbReference>
<dbReference type="OrthoDB" id="18718at2759"/>
<dbReference type="GO" id="GO:0005096">
    <property type="term" value="F:GTPase activator activity"/>
    <property type="evidence" value="ECO:0007669"/>
    <property type="project" value="TreeGrafter"/>
</dbReference>
<accession>A0A183J471</accession>
<name>A0A183J471_9BILA</name>
<dbReference type="PANTHER" id="PTHR13530:SF3">
    <property type="entry name" value="TBC1 DOMAIN FAMILY MEMBER 7"/>
    <property type="match status" value="1"/>
</dbReference>
<evidence type="ECO:0000313" key="3">
    <source>
        <dbReference type="WBParaSite" id="SBAD_0001104001-mRNA-1"/>
    </source>
</evidence>
<dbReference type="GO" id="GO:0032007">
    <property type="term" value="P:negative regulation of TOR signaling"/>
    <property type="evidence" value="ECO:0007669"/>
    <property type="project" value="TreeGrafter"/>
</dbReference>
<reference evidence="1 2" key="2">
    <citation type="submission" date="2018-11" db="EMBL/GenBank/DDBJ databases">
        <authorList>
            <consortium name="Pathogen Informatics"/>
        </authorList>
    </citation>
    <scope>NUCLEOTIDE SEQUENCE [LARGE SCALE GENOMIC DNA]</scope>
</reference>